<feature type="binding site" evidence="6">
    <location>
        <position position="39"/>
    </location>
    <ligand>
        <name>Mg(2+)</name>
        <dbReference type="ChEBI" id="CHEBI:18420"/>
        <label>1</label>
        <note>catalytic</note>
    </ligand>
</feature>
<keyword evidence="3 6" id="KW-0460">Magnesium</keyword>
<dbReference type="InterPro" id="IPR020583">
    <property type="entry name" value="Inositol_monoP_metal-BS"/>
</dbReference>
<name>A0A101HGS2_9BACT</name>
<dbReference type="Gene3D" id="3.30.540.10">
    <property type="entry name" value="Fructose-1,6-Bisphosphatase, subunit A, domain 1"/>
    <property type="match status" value="1"/>
</dbReference>
<dbReference type="Proteomes" id="UP000053860">
    <property type="component" value="Unassembled WGS sequence"/>
</dbReference>
<dbReference type="PATRIC" id="fig|294710.3.peg.1568"/>
<accession>A0A101HGS2</accession>
<dbReference type="EMBL" id="LGGN01000234">
    <property type="protein sequence ID" value="KUK76546.1"/>
    <property type="molecule type" value="Genomic_DNA"/>
</dbReference>
<dbReference type="SUPFAM" id="SSF56655">
    <property type="entry name" value="Carbohydrate phosphatase"/>
    <property type="match status" value="1"/>
</dbReference>
<dbReference type="PROSITE" id="PS00629">
    <property type="entry name" value="IMP_1"/>
    <property type="match status" value="1"/>
</dbReference>
<dbReference type="CDD" id="cd01638">
    <property type="entry name" value="CysQ"/>
    <property type="match status" value="1"/>
</dbReference>
<sequence>MIVEILQSTGLPILSEEGKDIPWEVRKKWHRFWLVDPLDGTKEFIKRNGEFTVNIALIEDHKPVAGVIYVPVTKTLYAGIVGEGAWKGEGMDETVTFEALKSQGQQLPSENLPTTYTLVGSRSHMNKETEDFMSARRQEHGNITVIAKGSSLKICLVAENAAHEYPRFGPTMEWDTAAGHAIASAAGKRVVRVDSHEELRYNKRELLNPYFVVTGNW</sequence>
<comment type="caution">
    <text evidence="7">The sequence shown here is derived from an EMBL/GenBank/DDBJ whole genome shotgun (WGS) entry which is preliminary data.</text>
</comment>
<dbReference type="GO" id="GO:0008441">
    <property type="term" value="F:3'(2'),5'-bisphosphate nucleotidase activity"/>
    <property type="evidence" value="ECO:0007669"/>
    <property type="project" value="UniProtKB-EC"/>
</dbReference>
<reference evidence="8" key="1">
    <citation type="journal article" date="2015" name="MBio">
        <title>Genome-Resolved Metagenomic Analysis Reveals Roles for Candidate Phyla and Other Microbial Community Members in Biogeochemical Transformations in Oil Reservoirs.</title>
        <authorList>
            <person name="Hu P."/>
            <person name="Tom L."/>
            <person name="Singh A."/>
            <person name="Thomas B.C."/>
            <person name="Baker B.J."/>
            <person name="Piceno Y.M."/>
            <person name="Andersen G.L."/>
            <person name="Banfield J.F."/>
        </authorList>
    </citation>
    <scope>NUCLEOTIDE SEQUENCE [LARGE SCALE GENOMIC DNA]</scope>
</reference>
<evidence type="ECO:0000256" key="5">
    <source>
        <dbReference type="ARBA" id="ARBA00042530"/>
    </source>
</evidence>
<evidence type="ECO:0000313" key="8">
    <source>
        <dbReference type="Proteomes" id="UP000053860"/>
    </source>
</evidence>
<dbReference type="Gene3D" id="3.40.190.80">
    <property type="match status" value="1"/>
</dbReference>
<dbReference type="InterPro" id="IPR000760">
    <property type="entry name" value="Inositol_monophosphatase-like"/>
</dbReference>
<feature type="binding site" evidence="6">
    <location>
        <position position="16"/>
    </location>
    <ligand>
        <name>Mg(2+)</name>
        <dbReference type="ChEBI" id="CHEBI:18420"/>
        <label>1</label>
        <note>catalytic</note>
    </ligand>
</feature>
<feature type="binding site" evidence="6">
    <location>
        <position position="36"/>
    </location>
    <ligand>
        <name>Mg(2+)</name>
        <dbReference type="ChEBI" id="CHEBI:18420"/>
        <label>1</label>
        <note>catalytic</note>
    </ligand>
</feature>
<evidence type="ECO:0000313" key="7">
    <source>
        <dbReference type="EMBL" id="KUK76546.1"/>
    </source>
</evidence>
<dbReference type="PANTHER" id="PTHR43028:SF5">
    <property type="entry name" value="3'(2'),5'-BISPHOSPHATE NUCLEOTIDASE 1"/>
    <property type="match status" value="1"/>
</dbReference>
<keyword evidence="2 6" id="KW-0479">Metal-binding</keyword>
<protein>
    <recommendedName>
        <fullName evidence="4">3'(2'),5-bisphosphonucleoside 3'(2')-phosphohydrolase</fullName>
    </recommendedName>
    <alternativeName>
        <fullName evidence="5">DPNPase</fullName>
    </alternativeName>
</protein>
<dbReference type="GO" id="GO:0050427">
    <property type="term" value="P:3'-phosphoadenosine 5'-phosphosulfate metabolic process"/>
    <property type="evidence" value="ECO:0007669"/>
    <property type="project" value="TreeGrafter"/>
</dbReference>
<evidence type="ECO:0000256" key="3">
    <source>
        <dbReference type="ARBA" id="ARBA00022842"/>
    </source>
</evidence>
<dbReference type="PANTHER" id="PTHR43028">
    <property type="entry name" value="3'(2'),5'-BISPHOSPHATE NUCLEOTIDASE 1"/>
    <property type="match status" value="1"/>
</dbReference>
<proteinExistence type="predicted"/>
<feature type="binding site" evidence="6">
    <location>
        <position position="38"/>
    </location>
    <ligand>
        <name>Mg(2+)</name>
        <dbReference type="ChEBI" id="CHEBI:18420"/>
        <label>1</label>
        <note>catalytic</note>
    </ligand>
</feature>
<dbReference type="PRINTS" id="PR00377">
    <property type="entry name" value="IMPHPHTASES"/>
</dbReference>
<dbReference type="GO" id="GO:0046872">
    <property type="term" value="F:metal ion binding"/>
    <property type="evidence" value="ECO:0007669"/>
    <property type="project" value="UniProtKB-KW"/>
</dbReference>
<organism evidence="7 8">
    <name type="scientific">Proteiniphilum acetatigenes</name>
    <dbReference type="NCBI Taxonomy" id="294710"/>
    <lineage>
        <taxon>Bacteria</taxon>
        <taxon>Pseudomonadati</taxon>
        <taxon>Bacteroidota</taxon>
        <taxon>Bacteroidia</taxon>
        <taxon>Bacteroidales</taxon>
        <taxon>Dysgonomonadaceae</taxon>
        <taxon>Proteiniphilum</taxon>
    </lineage>
</organism>
<evidence type="ECO:0000256" key="1">
    <source>
        <dbReference type="ARBA" id="ARBA00001625"/>
    </source>
</evidence>
<comment type="catalytic activity">
    <reaction evidence="1">
        <text>adenosine 3',5'-bisphosphate + H2O = AMP + phosphate</text>
        <dbReference type="Rhea" id="RHEA:10040"/>
        <dbReference type="ChEBI" id="CHEBI:15377"/>
        <dbReference type="ChEBI" id="CHEBI:43474"/>
        <dbReference type="ChEBI" id="CHEBI:58343"/>
        <dbReference type="ChEBI" id="CHEBI:456215"/>
        <dbReference type="EC" id="3.1.3.7"/>
    </reaction>
</comment>
<dbReference type="Pfam" id="PF00459">
    <property type="entry name" value="Inositol_P"/>
    <property type="match status" value="1"/>
</dbReference>
<dbReference type="InterPro" id="IPR050725">
    <property type="entry name" value="CysQ/Inositol_MonoPase"/>
</dbReference>
<dbReference type="AlphaFoldDB" id="A0A101HGS2"/>
<evidence type="ECO:0000256" key="4">
    <source>
        <dbReference type="ARBA" id="ARBA00041694"/>
    </source>
</evidence>
<dbReference type="GO" id="GO:0000103">
    <property type="term" value="P:sulfate assimilation"/>
    <property type="evidence" value="ECO:0007669"/>
    <property type="project" value="TreeGrafter"/>
</dbReference>
<evidence type="ECO:0000256" key="6">
    <source>
        <dbReference type="PIRSR" id="PIRSR600760-2"/>
    </source>
</evidence>
<evidence type="ECO:0000256" key="2">
    <source>
        <dbReference type="ARBA" id="ARBA00022723"/>
    </source>
</evidence>
<feature type="binding site" evidence="6">
    <location>
        <position position="175"/>
    </location>
    <ligand>
        <name>Mg(2+)</name>
        <dbReference type="ChEBI" id="CHEBI:18420"/>
        <label>1</label>
        <note>catalytic</note>
    </ligand>
</feature>
<comment type="cofactor">
    <cofactor evidence="6">
        <name>Mg(2+)</name>
        <dbReference type="ChEBI" id="CHEBI:18420"/>
    </cofactor>
</comment>
<gene>
    <name evidence="7" type="ORF">XD92_1165</name>
</gene>